<evidence type="ECO:0000256" key="2">
    <source>
        <dbReference type="ARBA" id="ARBA00009399"/>
    </source>
</evidence>
<name>A0ABW3EXH5_9ACTN</name>
<dbReference type="InterPro" id="IPR007267">
    <property type="entry name" value="GtrA_DPMS_TM"/>
</dbReference>
<feature type="transmembrane region" description="Helical" evidence="6">
    <location>
        <begin position="100"/>
        <end position="118"/>
    </location>
</feature>
<evidence type="ECO:0000256" key="6">
    <source>
        <dbReference type="SAM" id="Phobius"/>
    </source>
</evidence>
<evidence type="ECO:0000256" key="3">
    <source>
        <dbReference type="ARBA" id="ARBA00022692"/>
    </source>
</evidence>
<accession>A0ABW3EXH5</accession>
<feature type="transmembrane region" description="Helical" evidence="6">
    <location>
        <begin position="36"/>
        <end position="60"/>
    </location>
</feature>
<keyword evidence="4 6" id="KW-1133">Transmembrane helix</keyword>
<keyword evidence="5 6" id="KW-0472">Membrane</keyword>
<comment type="subcellular location">
    <subcellularLocation>
        <location evidence="1">Membrane</location>
        <topology evidence="1">Multi-pass membrane protein</topology>
    </subcellularLocation>
</comment>
<evidence type="ECO:0000313" key="9">
    <source>
        <dbReference type="Proteomes" id="UP001596972"/>
    </source>
</evidence>
<dbReference type="Pfam" id="PF04138">
    <property type="entry name" value="GtrA_DPMS_TM"/>
    <property type="match status" value="1"/>
</dbReference>
<reference evidence="9" key="1">
    <citation type="journal article" date="2019" name="Int. J. Syst. Evol. Microbiol.">
        <title>The Global Catalogue of Microorganisms (GCM) 10K type strain sequencing project: providing services to taxonomists for standard genome sequencing and annotation.</title>
        <authorList>
            <consortium name="The Broad Institute Genomics Platform"/>
            <consortium name="The Broad Institute Genome Sequencing Center for Infectious Disease"/>
            <person name="Wu L."/>
            <person name="Ma J."/>
        </authorList>
    </citation>
    <scope>NUCLEOTIDE SEQUENCE [LARGE SCALE GENOMIC DNA]</scope>
    <source>
        <strain evidence="9">JCM 31202</strain>
    </source>
</reference>
<keyword evidence="3 6" id="KW-0812">Transmembrane</keyword>
<comment type="similarity">
    <text evidence="2">Belongs to the GtrA family.</text>
</comment>
<proteinExistence type="inferred from homology"/>
<dbReference type="InterPro" id="IPR051401">
    <property type="entry name" value="GtrA_CellWall_Glycosyl"/>
</dbReference>
<evidence type="ECO:0000259" key="7">
    <source>
        <dbReference type="Pfam" id="PF04138"/>
    </source>
</evidence>
<dbReference type="PANTHER" id="PTHR38459">
    <property type="entry name" value="PROPHAGE BACTOPRENOL-LINKED GLUCOSE TRANSLOCASE HOMOLOG"/>
    <property type="match status" value="1"/>
</dbReference>
<evidence type="ECO:0000256" key="1">
    <source>
        <dbReference type="ARBA" id="ARBA00004141"/>
    </source>
</evidence>
<dbReference type="Proteomes" id="UP001596972">
    <property type="component" value="Unassembled WGS sequence"/>
</dbReference>
<evidence type="ECO:0000256" key="5">
    <source>
        <dbReference type="ARBA" id="ARBA00023136"/>
    </source>
</evidence>
<evidence type="ECO:0000313" key="8">
    <source>
        <dbReference type="EMBL" id="MFD0904570.1"/>
    </source>
</evidence>
<feature type="domain" description="GtrA/DPMS transmembrane" evidence="7">
    <location>
        <begin position="10"/>
        <end position="123"/>
    </location>
</feature>
<dbReference type="RefSeq" id="WP_378304566.1">
    <property type="nucleotide sequence ID" value="NZ_JBHTJA010000090.1"/>
</dbReference>
<keyword evidence="9" id="KW-1185">Reference proteome</keyword>
<comment type="caution">
    <text evidence="8">The sequence shown here is derived from an EMBL/GenBank/DDBJ whole genome shotgun (WGS) entry which is preliminary data.</text>
</comment>
<gene>
    <name evidence="8" type="ORF">ACFQ11_29590</name>
</gene>
<feature type="transmembrane region" description="Helical" evidence="6">
    <location>
        <begin position="72"/>
        <end position="94"/>
    </location>
</feature>
<dbReference type="PANTHER" id="PTHR38459:SF1">
    <property type="entry name" value="PROPHAGE BACTOPRENOL-LINKED GLUCOSE TRANSLOCASE HOMOLOG"/>
    <property type="match status" value="1"/>
</dbReference>
<sequence>MTRLTSRLLRYVSVGGLCFSLQYAFASALGRAGTPWPLANAAGFLTSAQLNFLLSTTWTWRDRTIRVAWPRWAAYHASVLLALGANTAVFLLAYRRTGPLPAALLGVLTGSTAAYLACDLGVFRRRAAPPETLRRETETAR</sequence>
<organism evidence="8 9">
    <name type="scientific">Actinomadura sediminis</name>
    <dbReference type="NCBI Taxonomy" id="1038904"/>
    <lineage>
        <taxon>Bacteria</taxon>
        <taxon>Bacillati</taxon>
        <taxon>Actinomycetota</taxon>
        <taxon>Actinomycetes</taxon>
        <taxon>Streptosporangiales</taxon>
        <taxon>Thermomonosporaceae</taxon>
        <taxon>Actinomadura</taxon>
    </lineage>
</organism>
<evidence type="ECO:0000256" key="4">
    <source>
        <dbReference type="ARBA" id="ARBA00022989"/>
    </source>
</evidence>
<protein>
    <submittedName>
        <fullName evidence="8">GtrA family protein</fullName>
    </submittedName>
</protein>
<dbReference type="EMBL" id="JBHTJA010000090">
    <property type="protein sequence ID" value="MFD0904570.1"/>
    <property type="molecule type" value="Genomic_DNA"/>
</dbReference>